<feature type="domain" description="RNA polymerase sigma-70 region 2" evidence="6">
    <location>
        <begin position="22"/>
        <end position="90"/>
    </location>
</feature>
<dbReference type="EMBL" id="FZNY01000011">
    <property type="protein sequence ID" value="SNS32571.1"/>
    <property type="molecule type" value="Genomic_DNA"/>
</dbReference>
<keyword evidence="2" id="KW-0805">Transcription regulation</keyword>
<accession>A0A239DKJ7</accession>
<dbReference type="SUPFAM" id="SSF88946">
    <property type="entry name" value="Sigma2 domain of RNA polymerase sigma factors"/>
    <property type="match status" value="1"/>
</dbReference>
<dbReference type="PANTHER" id="PTHR43133">
    <property type="entry name" value="RNA POLYMERASE ECF-TYPE SIGMA FACTO"/>
    <property type="match status" value="1"/>
</dbReference>
<evidence type="ECO:0000313" key="7">
    <source>
        <dbReference type="EMBL" id="SNS32571.1"/>
    </source>
</evidence>
<proteinExistence type="inferred from homology"/>
<keyword evidence="4" id="KW-0238">DNA-binding</keyword>
<dbReference type="OrthoDB" id="1163416at2"/>
<dbReference type="GO" id="GO:0003677">
    <property type="term" value="F:DNA binding"/>
    <property type="evidence" value="ECO:0007669"/>
    <property type="project" value="UniProtKB-KW"/>
</dbReference>
<evidence type="ECO:0000259" key="6">
    <source>
        <dbReference type="Pfam" id="PF04542"/>
    </source>
</evidence>
<organism evidence="7 8">
    <name type="scientific">Dokdonia pacifica</name>
    <dbReference type="NCBI Taxonomy" id="1627892"/>
    <lineage>
        <taxon>Bacteria</taxon>
        <taxon>Pseudomonadati</taxon>
        <taxon>Bacteroidota</taxon>
        <taxon>Flavobacteriia</taxon>
        <taxon>Flavobacteriales</taxon>
        <taxon>Flavobacteriaceae</taxon>
        <taxon>Dokdonia</taxon>
    </lineage>
</organism>
<dbReference type="SUPFAM" id="SSF88659">
    <property type="entry name" value="Sigma3 and sigma4 domains of RNA polymerase sigma factors"/>
    <property type="match status" value="1"/>
</dbReference>
<dbReference type="Gene3D" id="1.10.1740.10">
    <property type="match status" value="1"/>
</dbReference>
<dbReference type="InterPro" id="IPR013325">
    <property type="entry name" value="RNA_pol_sigma_r2"/>
</dbReference>
<dbReference type="Proteomes" id="UP000198379">
    <property type="component" value="Unassembled WGS sequence"/>
</dbReference>
<dbReference type="GO" id="GO:0016987">
    <property type="term" value="F:sigma factor activity"/>
    <property type="evidence" value="ECO:0007669"/>
    <property type="project" value="UniProtKB-KW"/>
</dbReference>
<keyword evidence="5" id="KW-0804">Transcription</keyword>
<dbReference type="AlphaFoldDB" id="A0A239DKJ7"/>
<dbReference type="GO" id="GO:0006352">
    <property type="term" value="P:DNA-templated transcription initiation"/>
    <property type="evidence" value="ECO:0007669"/>
    <property type="project" value="InterPro"/>
</dbReference>
<sequence>MLDNTEALNALLENDAKVISVMYSKILPKVQKFVIQNKGQQVDAEDIFQKALLQIAVRYRREPFQIKSSFEAYVFTACKNLWRRELNKNKIRVTDDAILELHHEERDMALATFEQERWELFTEKLEAISENCKKILKLFFGKVSYERIVKVMGYSSETVARQRVFKCKTKLTQAITSDHRYNSLKEL</sequence>
<dbReference type="InterPro" id="IPR039425">
    <property type="entry name" value="RNA_pol_sigma-70-like"/>
</dbReference>
<dbReference type="Pfam" id="PF04542">
    <property type="entry name" value="Sigma70_r2"/>
    <property type="match status" value="1"/>
</dbReference>
<evidence type="ECO:0000256" key="2">
    <source>
        <dbReference type="ARBA" id="ARBA00023015"/>
    </source>
</evidence>
<reference evidence="7 8" key="1">
    <citation type="submission" date="2017-06" db="EMBL/GenBank/DDBJ databases">
        <authorList>
            <person name="Kim H.J."/>
            <person name="Triplett B.A."/>
        </authorList>
    </citation>
    <scope>NUCLEOTIDE SEQUENCE [LARGE SCALE GENOMIC DNA]</scope>
    <source>
        <strain evidence="7 8">DSM 25597</strain>
    </source>
</reference>
<evidence type="ECO:0000256" key="4">
    <source>
        <dbReference type="ARBA" id="ARBA00023125"/>
    </source>
</evidence>
<dbReference type="InterPro" id="IPR014284">
    <property type="entry name" value="RNA_pol_sigma-70_dom"/>
</dbReference>
<dbReference type="NCBIfam" id="TIGR02937">
    <property type="entry name" value="sigma70-ECF"/>
    <property type="match status" value="1"/>
</dbReference>
<dbReference type="PANTHER" id="PTHR43133:SF8">
    <property type="entry name" value="RNA POLYMERASE SIGMA FACTOR HI_1459-RELATED"/>
    <property type="match status" value="1"/>
</dbReference>
<dbReference type="InterPro" id="IPR007627">
    <property type="entry name" value="RNA_pol_sigma70_r2"/>
</dbReference>
<protein>
    <submittedName>
        <fullName evidence="7">RNA polymerase sigma factor, sigma-70 family</fullName>
    </submittedName>
</protein>
<keyword evidence="8" id="KW-1185">Reference proteome</keyword>
<comment type="similarity">
    <text evidence="1">Belongs to the sigma-70 factor family. ECF subfamily.</text>
</comment>
<dbReference type="InterPro" id="IPR013324">
    <property type="entry name" value="RNA_pol_sigma_r3/r4-like"/>
</dbReference>
<name>A0A239DKJ7_9FLAO</name>
<keyword evidence="3" id="KW-0731">Sigma factor</keyword>
<evidence type="ECO:0000313" key="8">
    <source>
        <dbReference type="Proteomes" id="UP000198379"/>
    </source>
</evidence>
<gene>
    <name evidence="7" type="ORF">SAMN06265376_11151</name>
</gene>
<evidence type="ECO:0000256" key="1">
    <source>
        <dbReference type="ARBA" id="ARBA00010641"/>
    </source>
</evidence>
<evidence type="ECO:0000256" key="5">
    <source>
        <dbReference type="ARBA" id="ARBA00023163"/>
    </source>
</evidence>
<evidence type="ECO:0000256" key="3">
    <source>
        <dbReference type="ARBA" id="ARBA00023082"/>
    </source>
</evidence>